<evidence type="ECO:0000313" key="1">
    <source>
        <dbReference type="EMBL" id="EOW84072.1"/>
    </source>
</evidence>
<dbReference type="EMBL" id="ASWJ01000005">
    <property type="protein sequence ID" value="EOW84072.1"/>
    <property type="molecule type" value="Genomic_DNA"/>
</dbReference>
<keyword evidence="2" id="KW-1185">Reference proteome</keyword>
<proteinExistence type="predicted"/>
<organism evidence="1 2">
    <name type="scientific">Enterococcus columbae DSM 7374 = ATCC 51263</name>
    <dbReference type="NCBI Taxonomy" id="1121865"/>
    <lineage>
        <taxon>Bacteria</taxon>
        <taxon>Bacillati</taxon>
        <taxon>Bacillota</taxon>
        <taxon>Bacilli</taxon>
        <taxon>Lactobacillales</taxon>
        <taxon>Enterococcaceae</taxon>
        <taxon>Enterococcus</taxon>
    </lineage>
</organism>
<comment type="caution">
    <text evidence="1">The sequence shown here is derived from an EMBL/GenBank/DDBJ whole genome shotgun (WGS) entry which is preliminary data.</text>
</comment>
<gene>
    <name evidence="1" type="ORF">I568_01231</name>
</gene>
<accession>S0K5I7</accession>
<dbReference type="Proteomes" id="UP000014113">
    <property type="component" value="Unassembled WGS sequence"/>
</dbReference>
<reference evidence="1 2" key="1">
    <citation type="submission" date="2013-03" db="EMBL/GenBank/DDBJ databases">
        <title>The Genome Sequence of Enterococcus columbae ATCC_51263 (PacBio/Illumina hybrid assembly).</title>
        <authorList>
            <consortium name="The Broad Institute Genomics Platform"/>
            <consortium name="The Broad Institute Genome Sequencing Center for Infectious Disease"/>
            <person name="Earl A."/>
            <person name="Russ C."/>
            <person name="Gilmore M."/>
            <person name="Surin D."/>
            <person name="Walker B."/>
            <person name="Young S."/>
            <person name="Zeng Q."/>
            <person name="Gargeya S."/>
            <person name="Fitzgerald M."/>
            <person name="Haas B."/>
            <person name="Abouelleil A."/>
            <person name="Allen A.W."/>
            <person name="Alvarado L."/>
            <person name="Arachchi H.M."/>
            <person name="Berlin A.M."/>
            <person name="Chapman S.B."/>
            <person name="Gainer-Dewar J."/>
            <person name="Goldberg J."/>
            <person name="Griggs A."/>
            <person name="Gujja S."/>
            <person name="Hansen M."/>
            <person name="Howarth C."/>
            <person name="Imamovic A."/>
            <person name="Ireland A."/>
            <person name="Larimer J."/>
            <person name="McCowan C."/>
            <person name="Murphy C."/>
            <person name="Pearson M."/>
            <person name="Poon T.W."/>
            <person name="Priest M."/>
            <person name="Roberts A."/>
            <person name="Saif S."/>
            <person name="Shea T."/>
            <person name="Sisk P."/>
            <person name="Sykes S."/>
            <person name="Wortman J."/>
            <person name="Nusbaum C."/>
            <person name="Birren B."/>
        </authorList>
    </citation>
    <scope>NUCLEOTIDE SEQUENCE [LARGE SCALE GENOMIC DNA]</scope>
    <source>
        <strain evidence="1 2">ATCC 51263</strain>
    </source>
</reference>
<dbReference type="STRING" id="1121865.OMW_01588"/>
<dbReference type="AlphaFoldDB" id="S0K5I7"/>
<dbReference type="PATRIC" id="fig|1121865.3.peg.1529"/>
<sequence length="226" mass="26103">MKTARTNISLNKGSVHFSDSISDSNWKYVGNYKEFKYDQETKKTIISIDDISMTDYQNVPINGDLLNQDGTPLALDKSKIITSNTFKNVKQGDTFYRVFDIEYKKDDTRNNPAVYTINMTNMTNQDENTKENNFQIIGKYYVIDPKAQKTDREIFNSGALFYSSLWPVNDSNDKFIKNGQTLRIMVLLRFNSDDKNGTLFEQSLPTITIDAHNYLQKIYSGKEDKK</sequence>
<protein>
    <submittedName>
        <fullName evidence="1">Uncharacterized protein</fullName>
    </submittedName>
</protein>
<name>S0K5I7_9ENTE</name>
<evidence type="ECO:0000313" key="2">
    <source>
        <dbReference type="Proteomes" id="UP000014113"/>
    </source>
</evidence>